<dbReference type="Pfam" id="PF02518">
    <property type="entry name" value="HATPase_c"/>
    <property type="match status" value="1"/>
</dbReference>
<feature type="compositionally biased region" description="Basic residues" evidence="11">
    <location>
        <begin position="1136"/>
        <end position="1154"/>
    </location>
</feature>
<dbReference type="GO" id="GO:0010629">
    <property type="term" value="P:negative regulation of gene expression"/>
    <property type="evidence" value="ECO:0007669"/>
    <property type="project" value="TreeGrafter"/>
</dbReference>
<dbReference type="GO" id="GO:0005694">
    <property type="term" value="C:chromosome"/>
    <property type="evidence" value="ECO:0007669"/>
    <property type="project" value="UniProtKB-SubCell"/>
</dbReference>
<keyword evidence="8" id="KW-0862">Zinc</keyword>
<dbReference type="Gene3D" id="3.30.890.10">
    <property type="entry name" value="Methyl-cpg-binding Protein 2, Chain A"/>
    <property type="match status" value="1"/>
</dbReference>
<gene>
    <name evidence="16" type="ORF">CAMP_LOCUS8866</name>
</gene>
<feature type="compositionally biased region" description="Acidic residues" evidence="11">
    <location>
        <begin position="1093"/>
        <end position="1114"/>
    </location>
</feature>
<dbReference type="SMART" id="SM00391">
    <property type="entry name" value="MBD"/>
    <property type="match status" value="1"/>
</dbReference>
<dbReference type="Pfam" id="PF00856">
    <property type="entry name" value="SET"/>
    <property type="match status" value="1"/>
</dbReference>
<evidence type="ECO:0000259" key="15">
    <source>
        <dbReference type="PROSITE" id="PS50982"/>
    </source>
</evidence>
<evidence type="ECO:0000256" key="9">
    <source>
        <dbReference type="ARBA" id="ARBA00023242"/>
    </source>
</evidence>
<dbReference type="GO" id="GO:0005634">
    <property type="term" value="C:nucleus"/>
    <property type="evidence" value="ECO:0007669"/>
    <property type="project" value="UniProtKB-SubCell"/>
</dbReference>
<keyword evidence="9" id="KW-0539">Nucleus</keyword>
<dbReference type="PRINTS" id="PR00418">
    <property type="entry name" value="TPI2FAMILY"/>
</dbReference>
<protein>
    <recommendedName>
        <fullName evidence="18">DNA topoisomerase (ATP-hydrolyzing)</fullName>
    </recommendedName>
</protein>
<dbReference type="InterPro" id="IPR047232">
    <property type="entry name" value="SETDB1/2-like_MBD"/>
</dbReference>
<dbReference type="PANTHER" id="PTHR46024:SF1">
    <property type="entry name" value="HISTONE-LYSINE N-METHYLTRANSFERASE EGGLESS"/>
    <property type="match status" value="1"/>
</dbReference>
<dbReference type="PROSITE" id="PS50867">
    <property type="entry name" value="PRE_SET"/>
    <property type="match status" value="1"/>
</dbReference>
<evidence type="ECO:0000256" key="10">
    <source>
        <dbReference type="SAM" id="Coils"/>
    </source>
</evidence>
<dbReference type="SUPFAM" id="SSF55874">
    <property type="entry name" value="ATPase domain of HSP90 chaperone/DNA topoisomerase II/histidine kinase"/>
    <property type="match status" value="1"/>
</dbReference>
<dbReference type="EMBL" id="CANHGI010000003">
    <property type="protein sequence ID" value="CAI5446229.1"/>
    <property type="molecule type" value="Genomic_DNA"/>
</dbReference>
<dbReference type="InterPro" id="IPR007728">
    <property type="entry name" value="Pre-SET_dom"/>
</dbReference>
<evidence type="ECO:0000256" key="5">
    <source>
        <dbReference type="ARBA" id="ARBA00022679"/>
    </source>
</evidence>
<dbReference type="SUPFAM" id="SSF82199">
    <property type="entry name" value="SET domain"/>
    <property type="match status" value="1"/>
</dbReference>
<dbReference type="Pfam" id="PF01429">
    <property type="entry name" value="MBD"/>
    <property type="match status" value="1"/>
</dbReference>
<keyword evidence="4" id="KW-0489">Methyltransferase</keyword>
<dbReference type="SUPFAM" id="SSF54171">
    <property type="entry name" value="DNA-binding domain"/>
    <property type="match status" value="1"/>
</dbReference>
<dbReference type="InterPro" id="IPR001739">
    <property type="entry name" value="Methyl_CpG_DNA-bd"/>
</dbReference>
<dbReference type="SMART" id="SM00387">
    <property type="entry name" value="HATPase_c"/>
    <property type="match status" value="1"/>
</dbReference>
<dbReference type="PANTHER" id="PTHR46024">
    <property type="entry name" value="HISTONE-LYSINE N-METHYLTRANSFERASE EGGLESS"/>
    <property type="match status" value="1"/>
</dbReference>
<keyword evidence="7" id="KW-0479">Metal-binding</keyword>
<dbReference type="InterPro" id="IPR001214">
    <property type="entry name" value="SET_dom"/>
</dbReference>
<evidence type="ECO:0000256" key="8">
    <source>
        <dbReference type="ARBA" id="ARBA00022833"/>
    </source>
</evidence>
<feature type="domain" description="MBD" evidence="15">
    <location>
        <begin position="804"/>
        <end position="879"/>
    </location>
</feature>
<comment type="subcellular location">
    <subcellularLocation>
        <location evidence="2">Chromosome</location>
    </subcellularLocation>
    <subcellularLocation>
        <location evidence="1">Nucleus</location>
    </subcellularLocation>
</comment>
<dbReference type="SMART" id="SM00468">
    <property type="entry name" value="PreSET"/>
    <property type="match status" value="1"/>
</dbReference>
<dbReference type="PROSITE" id="PS50982">
    <property type="entry name" value="MBD"/>
    <property type="match status" value="1"/>
</dbReference>
<evidence type="ECO:0000259" key="12">
    <source>
        <dbReference type="PROSITE" id="PS50280"/>
    </source>
</evidence>
<dbReference type="Gene3D" id="3.30.565.10">
    <property type="entry name" value="Histidine kinase-like ATPase, C-terminal domain"/>
    <property type="match status" value="1"/>
</dbReference>
<keyword evidence="3" id="KW-0158">Chromosome</keyword>
<keyword evidence="10" id="KW-0175">Coiled coil</keyword>
<dbReference type="GO" id="GO:0003677">
    <property type="term" value="F:DNA binding"/>
    <property type="evidence" value="ECO:0007669"/>
    <property type="project" value="InterPro"/>
</dbReference>
<keyword evidence="6" id="KW-0949">S-adenosyl-L-methionine</keyword>
<evidence type="ECO:0000256" key="3">
    <source>
        <dbReference type="ARBA" id="ARBA00022454"/>
    </source>
</evidence>
<dbReference type="SMART" id="SM00317">
    <property type="entry name" value="SET"/>
    <property type="match status" value="1"/>
</dbReference>
<dbReference type="GO" id="GO:0032259">
    <property type="term" value="P:methylation"/>
    <property type="evidence" value="ECO:0007669"/>
    <property type="project" value="UniProtKB-KW"/>
</dbReference>
<keyword evidence="5" id="KW-0808">Transferase</keyword>
<dbReference type="InterPro" id="IPR003594">
    <property type="entry name" value="HATPase_dom"/>
</dbReference>
<keyword evidence="17" id="KW-1185">Reference proteome</keyword>
<evidence type="ECO:0000256" key="7">
    <source>
        <dbReference type="ARBA" id="ARBA00022723"/>
    </source>
</evidence>
<evidence type="ECO:0000256" key="1">
    <source>
        <dbReference type="ARBA" id="ARBA00004123"/>
    </source>
</evidence>
<reference evidence="16" key="1">
    <citation type="submission" date="2022-11" db="EMBL/GenBank/DDBJ databases">
        <authorList>
            <person name="Kikuchi T."/>
        </authorList>
    </citation>
    <scope>NUCLEOTIDE SEQUENCE</scope>
    <source>
        <strain evidence="16">PS1010</strain>
    </source>
</reference>
<dbReference type="Gene3D" id="2.170.270.10">
    <property type="entry name" value="SET domain"/>
    <property type="match status" value="2"/>
</dbReference>
<proteinExistence type="predicted"/>
<dbReference type="GO" id="GO:0070828">
    <property type="term" value="P:heterochromatin organization"/>
    <property type="evidence" value="ECO:0007669"/>
    <property type="project" value="TreeGrafter"/>
</dbReference>
<name>A0A9P1MZQ9_9PELO</name>
<feature type="region of interest" description="Disordered" evidence="11">
    <location>
        <begin position="1085"/>
        <end position="1160"/>
    </location>
</feature>
<dbReference type="Pfam" id="PF05033">
    <property type="entry name" value="Pre-SET"/>
    <property type="match status" value="1"/>
</dbReference>
<accession>A0A9P1MZQ9</accession>
<dbReference type="InterPro" id="IPR003616">
    <property type="entry name" value="Post-SET_dom"/>
</dbReference>
<evidence type="ECO:0000256" key="4">
    <source>
        <dbReference type="ARBA" id="ARBA00022603"/>
    </source>
</evidence>
<evidence type="ECO:0008006" key="18">
    <source>
        <dbReference type="Google" id="ProtNLM"/>
    </source>
</evidence>
<dbReference type="InterPro" id="IPR051516">
    <property type="entry name" value="SETDB_methyltransferase"/>
</dbReference>
<dbReference type="PROSITE" id="PS50280">
    <property type="entry name" value="SET"/>
    <property type="match status" value="1"/>
</dbReference>
<feature type="domain" description="Pre-SET" evidence="13">
    <location>
        <begin position="941"/>
        <end position="1017"/>
    </location>
</feature>
<organism evidence="16 17">
    <name type="scientific">Caenorhabditis angaria</name>
    <dbReference type="NCBI Taxonomy" id="860376"/>
    <lineage>
        <taxon>Eukaryota</taxon>
        <taxon>Metazoa</taxon>
        <taxon>Ecdysozoa</taxon>
        <taxon>Nematoda</taxon>
        <taxon>Chromadorea</taxon>
        <taxon>Rhabditida</taxon>
        <taxon>Rhabditina</taxon>
        <taxon>Rhabditomorpha</taxon>
        <taxon>Rhabditoidea</taxon>
        <taxon>Rhabditidae</taxon>
        <taxon>Peloderinae</taxon>
        <taxon>Caenorhabditis</taxon>
    </lineage>
</organism>
<evidence type="ECO:0000313" key="17">
    <source>
        <dbReference type="Proteomes" id="UP001152747"/>
    </source>
</evidence>
<dbReference type="Proteomes" id="UP001152747">
    <property type="component" value="Unassembled WGS sequence"/>
</dbReference>
<comment type="caution">
    <text evidence="16">The sequence shown here is derived from an EMBL/GenBank/DDBJ whole genome shotgun (WGS) entry which is preliminary data.</text>
</comment>
<dbReference type="OrthoDB" id="5792673at2759"/>
<feature type="domain" description="Post-SET" evidence="14">
    <location>
        <begin position="1248"/>
        <end position="1264"/>
    </location>
</feature>
<dbReference type="InterPro" id="IPR036890">
    <property type="entry name" value="HATPase_C_sf"/>
</dbReference>
<evidence type="ECO:0000256" key="6">
    <source>
        <dbReference type="ARBA" id="ARBA00022691"/>
    </source>
</evidence>
<evidence type="ECO:0000259" key="14">
    <source>
        <dbReference type="PROSITE" id="PS50868"/>
    </source>
</evidence>
<dbReference type="CDD" id="cd01395">
    <property type="entry name" value="HMT_MBD"/>
    <property type="match status" value="1"/>
</dbReference>
<feature type="coiled-coil region" evidence="10">
    <location>
        <begin position="380"/>
        <end position="414"/>
    </location>
</feature>
<feature type="domain" description="SET" evidence="12">
    <location>
        <begin position="1020"/>
        <end position="1239"/>
    </location>
</feature>
<dbReference type="InterPro" id="IPR046341">
    <property type="entry name" value="SET_dom_sf"/>
</dbReference>
<dbReference type="InterPro" id="IPR016177">
    <property type="entry name" value="DNA-bd_dom_sf"/>
</dbReference>
<evidence type="ECO:0000256" key="11">
    <source>
        <dbReference type="SAM" id="MobiDB-lite"/>
    </source>
</evidence>
<sequence>MDEEVIKEVLEEIVNYTEAANLSNIDENSLDSFQNARGDQSDEIIDLDDDSEVQIESESSEVVEMSMAANNTENIRIVESTNAIEEVVLDDEDDDDDDIIITKAATEEEKSKLRVDRIDKLLSWFIRLKPELIENCEIFRADYLTSSIMPSIVIEMESSIKYLECYKKCEDLDKVVEEFDLPSVHHALMGICVATLEKNNEDNIDFGPLCYDRLDLWAYREIRRFLDFADTGVEEGTTHGPLELMKLIYAPPSFVFLGLTLHWLNESSIPVNLEFMEIETYTCTLKELEEFENLVVKTSKQYWQKNQEIHEENGKITGILDEAFHDLEATEKAIREDMDRVLQVKNELLSCKMDDIRDEISKIEPPETLDLLSNEEREKVQQLIDSMDATKEMIDKKNSEIAEIRESAKTLHEALVLWPGDYCLARADANDNQYLQLAIVENQPSSVCYRLKFVRSSVSETVNIKDIAFIKFGMMDALVINTCYVGLRVACLCKESAKSEVYRWYSGTIGGRSASHGDEFLVFLDRGDDIYLNAPYSAISKESIAIYELPTDTNNVEVVKKRISLLKMVPMISQSFNENAQLDRLKVHEQLRDRIRAHFLEKFMEKYPEWPLLRLAIGKVLQIYYPSLDRRHKNMVTVVHTDRGFCIVRHQQSISSIGYGCIDYPCLQEGHSHTDESIYRGSYRIPEVYQFNGKGTENNNISKRSMDKVLRQFDNAEPRKRMPQVERLDYEAINMLDTANYSENKKTKKMSNSEIADRRKKQTMILKRRNETPELKALKDLKFHEKCGPECLQNMDSDPYNSRFYECSPLHIPLLCGWRRYKFTLRVFKRRTTTRRTILYYAPCGKPLTTLREIGEYLTETRSMVTIDCFSFDLDVDTEIFIYVDPKYIKTADYTNGLEGIPIPAVNTIDNEDPPQIEYTKRRFQYDATVDIHSIHRDFCSGCTCQGNCTDSPSCECQKLTMDSYNRLPKMLQYPNKKFQGLYDYRLLSAKVSSGIYECNDQCSCRKTCHNRVVQNNIKYPMQLFKTAQSGWGVRALTDIPKGAFLCNYVGALLTNDLADQLQNEDQYFADLDLKDVVEKEKMMVDNEGDHGFEDDEDYEDFEEEEEGESENVADDGLGNSDEGASMSSEDANLRRSNRQTAKKQREKSKKKMEKMKERNEEDALNRAFKWDDYFQDMALFVVDAKARGNIGRFLNHSCDPNVHVQHVLYDTHDLRLPWVAFFTVKPVRAGEELCWDYNYTFTRDDDEKIQCNCGSDICRGRLLTVSLRKFGEASKYEKKSAMEHVLIRPDTYIGGIGMRENAEIWNFDRKIRKMHRTVGNYPPGLLKIFDEILVNSADNKIRDRNMDRLEVTVDRETNRISVWNNGRGLPVEIHPKEGVYVPTLVFGNLFTSSNYDDNEIKTVGGRNGYGAKLCNIFSKEFIVETVDKSRNLKFRQRWFENMQKFDEPIIEVVNDTNLKDYTKVKFHFLKKKYT</sequence>
<dbReference type="GO" id="GO:0008270">
    <property type="term" value="F:zinc ion binding"/>
    <property type="evidence" value="ECO:0007669"/>
    <property type="project" value="InterPro"/>
</dbReference>
<dbReference type="PROSITE" id="PS50868">
    <property type="entry name" value="POST_SET"/>
    <property type="match status" value="1"/>
</dbReference>
<evidence type="ECO:0000256" key="2">
    <source>
        <dbReference type="ARBA" id="ARBA00004286"/>
    </source>
</evidence>
<dbReference type="GO" id="GO:0046974">
    <property type="term" value="F:histone H3K9 methyltransferase activity"/>
    <property type="evidence" value="ECO:0007669"/>
    <property type="project" value="TreeGrafter"/>
</dbReference>
<evidence type="ECO:0000259" key="13">
    <source>
        <dbReference type="PROSITE" id="PS50867"/>
    </source>
</evidence>
<evidence type="ECO:0000313" key="16">
    <source>
        <dbReference type="EMBL" id="CAI5446229.1"/>
    </source>
</evidence>
<dbReference type="CDD" id="cd16930">
    <property type="entry name" value="HATPase_TopII-like"/>
    <property type="match status" value="1"/>
</dbReference>